<protein>
    <recommendedName>
        <fullName evidence="3">Bifunctional ligase/repressor BirA</fullName>
    </recommendedName>
    <alternativeName>
        <fullName evidence="3">Biotin--[acetyl-CoA-carboxylase] ligase</fullName>
        <ecNumber evidence="3">6.3.4.15</ecNumber>
    </alternativeName>
    <alternativeName>
        <fullName evidence="3">Biotin--protein ligase</fullName>
    </alternativeName>
    <alternativeName>
        <fullName evidence="3">Biotin-[acetyl-CoA carboxylase] synthetase</fullName>
    </alternativeName>
</protein>
<dbReference type="CDD" id="cd16442">
    <property type="entry name" value="BPL"/>
    <property type="match status" value="1"/>
</dbReference>
<dbReference type="Gene3D" id="3.30.930.10">
    <property type="entry name" value="Bira Bifunctional Protein, Domain 2"/>
    <property type="match status" value="1"/>
</dbReference>
<dbReference type="Pfam" id="PF03099">
    <property type="entry name" value="BPL_LplA_LipB"/>
    <property type="match status" value="1"/>
</dbReference>
<dbReference type="InterPro" id="IPR004408">
    <property type="entry name" value="Biotin_CoA_COase_ligase"/>
</dbReference>
<dbReference type="CDD" id="cd00090">
    <property type="entry name" value="HTH_ARSR"/>
    <property type="match status" value="1"/>
</dbReference>
<dbReference type="InterPro" id="IPR036390">
    <property type="entry name" value="WH_DNA-bd_sf"/>
</dbReference>
<dbReference type="GO" id="GO:0006355">
    <property type="term" value="P:regulation of DNA-templated transcription"/>
    <property type="evidence" value="ECO:0007669"/>
    <property type="project" value="UniProtKB-UniRule"/>
</dbReference>
<keyword evidence="6" id="KW-1185">Reference proteome</keyword>
<evidence type="ECO:0000313" key="5">
    <source>
        <dbReference type="EMBL" id="MBB6452229.1"/>
    </source>
</evidence>
<dbReference type="EMBL" id="JACHGH010000002">
    <property type="protein sequence ID" value="MBB6452229.1"/>
    <property type="molecule type" value="Genomic_DNA"/>
</dbReference>
<dbReference type="PROSITE" id="PS51733">
    <property type="entry name" value="BPL_LPL_CATALYTIC"/>
    <property type="match status" value="1"/>
</dbReference>
<dbReference type="SUPFAM" id="SSF55681">
    <property type="entry name" value="Class II aaRS and biotin synthetases"/>
    <property type="match status" value="1"/>
</dbReference>
<dbReference type="InterPro" id="IPR011991">
    <property type="entry name" value="ArsR-like_HTH"/>
</dbReference>
<evidence type="ECO:0000313" key="6">
    <source>
        <dbReference type="Proteomes" id="UP000581688"/>
    </source>
</evidence>
<dbReference type="PANTHER" id="PTHR12835:SF5">
    <property type="entry name" value="BIOTIN--PROTEIN LIGASE"/>
    <property type="match status" value="1"/>
</dbReference>
<feature type="binding site" evidence="3">
    <location>
        <position position="117"/>
    </location>
    <ligand>
        <name>biotin</name>
        <dbReference type="ChEBI" id="CHEBI:57586"/>
    </ligand>
</feature>
<dbReference type="GO" id="GO:0016740">
    <property type="term" value="F:transferase activity"/>
    <property type="evidence" value="ECO:0007669"/>
    <property type="project" value="UniProtKB-ARBA"/>
</dbReference>
<dbReference type="EC" id="6.3.4.15" evidence="3"/>
<dbReference type="HAMAP" id="MF_00978">
    <property type="entry name" value="Bifunct_BirA"/>
    <property type="match status" value="1"/>
</dbReference>
<dbReference type="Gene3D" id="1.10.10.10">
    <property type="entry name" value="Winged helix-like DNA-binding domain superfamily/Winged helix DNA-binding domain"/>
    <property type="match status" value="1"/>
</dbReference>
<comment type="caution">
    <text evidence="5">The sequence shown here is derived from an EMBL/GenBank/DDBJ whole genome shotgun (WGS) entry which is preliminary data.</text>
</comment>
<dbReference type="NCBIfam" id="TIGR00121">
    <property type="entry name" value="birA_ligase"/>
    <property type="match status" value="1"/>
</dbReference>
<dbReference type="GO" id="GO:0005737">
    <property type="term" value="C:cytoplasm"/>
    <property type="evidence" value="ECO:0007669"/>
    <property type="project" value="TreeGrafter"/>
</dbReference>
<dbReference type="Pfam" id="PF08279">
    <property type="entry name" value="HTH_11"/>
    <property type="match status" value="1"/>
</dbReference>
<dbReference type="GO" id="GO:0005524">
    <property type="term" value="F:ATP binding"/>
    <property type="evidence" value="ECO:0007669"/>
    <property type="project" value="UniProtKB-UniRule"/>
</dbReference>
<organism evidence="5 6">
    <name type="scientific">Salirhabdus euzebyi</name>
    <dbReference type="NCBI Taxonomy" id="394506"/>
    <lineage>
        <taxon>Bacteria</taxon>
        <taxon>Bacillati</taxon>
        <taxon>Bacillota</taxon>
        <taxon>Bacilli</taxon>
        <taxon>Bacillales</taxon>
        <taxon>Bacillaceae</taxon>
        <taxon>Salirhabdus</taxon>
    </lineage>
</organism>
<keyword evidence="1 3" id="KW-0436">Ligase</keyword>
<dbReference type="InterPro" id="IPR036388">
    <property type="entry name" value="WH-like_DNA-bd_sf"/>
</dbReference>
<dbReference type="AlphaFoldDB" id="A0A841PTS4"/>
<keyword evidence="2 3" id="KW-0238">DNA-binding</keyword>
<dbReference type="InterPro" id="IPR004143">
    <property type="entry name" value="BPL_LPL_catalytic"/>
</dbReference>
<keyword evidence="3" id="KW-0092">Biotin</keyword>
<keyword evidence="3" id="KW-0067">ATP-binding</keyword>
<dbReference type="InterPro" id="IPR030855">
    <property type="entry name" value="Bifunct_BirA"/>
</dbReference>
<name>A0A841PTS4_9BACI</name>
<feature type="binding site" evidence="3">
    <location>
        <position position="188"/>
    </location>
    <ligand>
        <name>biotin</name>
        <dbReference type="ChEBI" id="CHEBI:57586"/>
    </ligand>
</feature>
<comment type="catalytic activity">
    <reaction evidence="3">
        <text>biotin + L-lysyl-[protein] + ATP = N(6)-biotinyl-L-lysyl-[protein] + AMP + diphosphate + H(+)</text>
        <dbReference type="Rhea" id="RHEA:11756"/>
        <dbReference type="Rhea" id="RHEA-COMP:9752"/>
        <dbReference type="Rhea" id="RHEA-COMP:10505"/>
        <dbReference type="ChEBI" id="CHEBI:15378"/>
        <dbReference type="ChEBI" id="CHEBI:29969"/>
        <dbReference type="ChEBI" id="CHEBI:30616"/>
        <dbReference type="ChEBI" id="CHEBI:33019"/>
        <dbReference type="ChEBI" id="CHEBI:57586"/>
        <dbReference type="ChEBI" id="CHEBI:83144"/>
        <dbReference type="ChEBI" id="CHEBI:456215"/>
        <dbReference type="EC" id="6.3.4.15"/>
    </reaction>
</comment>
<feature type="DNA-binding region" description="H-T-H motif" evidence="3">
    <location>
        <begin position="22"/>
        <end position="41"/>
    </location>
</feature>
<gene>
    <name evidence="3" type="primary">birA</name>
    <name evidence="5" type="ORF">HNQ94_000674</name>
</gene>
<dbReference type="RefSeq" id="WP_174495090.1">
    <property type="nucleotide sequence ID" value="NZ_CADDWK010000002.1"/>
</dbReference>
<keyword evidence="3" id="KW-0805">Transcription regulation</keyword>
<feature type="binding site" evidence="3">
    <location>
        <begin position="121"/>
        <end position="123"/>
    </location>
    <ligand>
        <name>biotin</name>
        <dbReference type="ChEBI" id="CHEBI:57586"/>
    </ligand>
</feature>
<comment type="similarity">
    <text evidence="3">Belongs to the biotin--protein ligase family.</text>
</comment>
<reference evidence="5 6" key="1">
    <citation type="submission" date="2020-08" db="EMBL/GenBank/DDBJ databases">
        <title>Genomic Encyclopedia of Type Strains, Phase IV (KMG-IV): sequencing the most valuable type-strain genomes for metagenomic binning, comparative biology and taxonomic classification.</title>
        <authorList>
            <person name="Goeker M."/>
        </authorList>
    </citation>
    <scope>NUCLEOTIDE SEQUENCE [LARGE SCALE GENOMIC DNA]</scope>
    <source>
        <strain evidence="5 6">DSM 19612</strain>
    </source>
</reference>
<accession>A0A841PTS4</accession>
<keyword evidence="3" id="KW-0804">Transcription</keyword>
<comment type="function">
    <text evidence="3">Acts both as a biotin--[acetyl-CoA-carboxylase] ligase and a repressor.</text>
</comment>
<evidence type="ECO:0000256" key="2">
    <source>
        <dbReference type="ARBA" id="ARBA00023125"/>
    </source>
</evidence>
<proteinExistence type="inferred from homology"/>
<evidence type="ECO:0000256" key="1">
    <source>
        <dbReference type="ARBA" id="ARBA00022598"/>
    </source>
</evidence>
<dbReference type="PANTHER" id="PTHR12835">
    <property type="entry name" value="BIOTIN PROTEIN LIGASE"/>
    <property type="match status" value="1"/>
</dbReference>
<dbReference type="InterPro" id="IPR045864">
    <property type="entry name" value="aa-tRNA-synth_II/BPL/LPL"/>
</dbReference>
<dbReference type="GO" id="GO:0009249">
    <property type="term" value="P:protein lipoylation"/>
    <property type="evidence" value="ECO:0007669"/>
    <property type="project" value="UniProtKB-ARBA"/>
</dbReference>
<dbReference type="GO" id="GO:0004077">
    <property type="term" value="F:biotin--[biotin carboxyl-carrier protein] ligase activity"/>
    <property type="evidence" value="ECO:0007669"/>
    <property type="project" value="UniProtKB-UniRule"/>
</dbReference>
<evidence type="ECO:0000259" key="4">
    <source>
        <dbReference type="PROSITE" id="PS51733"/>
    </source>
</evidence>
<keyword evidence="3" id="KW-0547">Nucleotide-binding</keyword>
<dbReference type="GO" id="GO:0003677">
    <property type="term" value="F:DNA binding"/>
    <property type="evidence" value="ECO:0007669"/>
    <property type="project" value="UniProtKB-UniRule"/>
</dbReference>
<comment type="caution">
    <text evidence="3">Lacks conserved residue(s) required for the propagation of feature annotation.</text>
</comment>
<keyword evidence="3" id="KW-0678">Repressor</keyword>
<feature type="domain" description="BPL/LPL catalytic" evidence="4">
    <location>
        <begin position="63"/>
        <end position="261"/>
    </location>
</feature>
<dbReference type="Proteomes" id="UP000581688">
    <property type="component" value="Unassembled WGS sequence"/>
</dbReference>
<dbReference type="SUPFAM" id="SSF46785">
    <property type="entry name" value="Winged helix' DNA-binding domain"/>
    <property type="match status" value="1"/>
</dbReference>
<evidence type="ECO:0000256" key="3">
    <source>
        <dbReference type="HAMAP-Rule" id="MF_00978"/>
    </source>
</evidence>
<sequence length="331" mass="37646">MESTRKKLITLLAEQQEQYVSGQKLSEELNISRAAIWKHMKGLEKDGYKIDAISRVGYRIVAFPDQMSLNTIQWGLNTSWLGQRMYYEPQLDSTQSLAHKLALEGAEHGTVVIADEQLKGRGRLHRKWDSQKGKGIWMSIILRPPLEPQRAPQLTLASAVAIIDMLASQVNVKGQIKWPNDIFIQNKKVAGILTEMQAEQDLIQYVIIGIGLNVNQTAEEIPEDLQEIATSLQIETEQTWVREGLIQNLLKEIESVYEEYVQNGFGSIKKRWELAAYKMGDWIKVKAMRKEWDAKLIGIQNDGALIVEDTDKARKVLYSAEIDWNKGGVDL</sequence>
<dbReference type="InterPro" id="IPR013196">
    <property type="entry name" value="HTH_11"/>
</dbReference>